<dbReference type="AlphaFoldDB" id="A0A0P0URQ1"/>
<dbReference type="InterPro" id="IPR027417">
    <property type="entry name" value="P-loop_NTPase"/>
</dbReference>
<keyword evidence="2" id="KW-1185">Reference proteome</keyword>
<evidence type="ECO:0000313" key="2">
    <source>
        <dbReference type="Proteomes" id="UP000067399"/>
    </source>
</evidence>
<dbReference type="SUPFAM" id="SSF52540">
    <property type="entry name" value="P-loop containing nucleoside triphosphate hydrolases"/>
    <property type="match status" value="1"/>
</dbReference>
<accession>A0A0P0URQ1</accession>
<dbReference type="EMBL" id="AP013042">
    <property type="protein sequence ID" value="BAS67525.1"/>
    <property type="molecule type" value="Genomic_DNA"/>
</dbReference>
<dbReference type="Gene3D" id="1.25.40.10">
    <property type="entry name" value="Tetratricopeptide repeat domain"/>
    <property type="match status" value="1"/>
</dbReference>
<dbReference type="SUPFAM" id="SSF48452">
    <property type="entry name" value="TPR-like"/>
    <property type="match status" value="1"/>
</dbReference>
<sequence length="769" mass="88001">MSMQKDQIAEALVNEFITLWKEERGVAKQNLIKKTYEELGLPKIIIRIAINLLEAAIKSHLEDNKNALIKKAKDYPSIQRLLCWFLTKIKGEVPADKLDDLNTKDFFDALQDLENSITQNLSWNPILTFDTPTKNIEEDIIKQLHAHNKYHTYIGREKSKNILQTFLEQDAAFSWMGIVGDAGSGKTRFAHEFGQIAQQQYWRVGFLGKSSLQSLEQLQNWQPIRPTLIFIDYAKDHVDEVQRLLNALATKSWDDGVLVRLVLIDRSGFKVTADNQIEDHINARRFTDFKGLVESDNLVLTPLEDNDIRRLIRQFEGINVEQVLKKVKQKHYQAKPLYILLLCIQKEQGEQADIEDILAHLLKRQGRLPWDTENDDNAVEVSQAIQIATLFGEFTSQDFSAIQVNPTENSKKQKIMKAAAIITKQEDDVLKPLEPDLLGEYFALALMDFLSKQGLSLDSTLFEKDLNYYEACIKRCHDDFPEKLKALRSYLIDPLKDDTVKQDIEAYLEPNADTLFEKHLNAVLTNNFEEARKVFEQLTTLAKDYPNNQEMQLALAKAAFNWLSGLNKNPADFKEARKVFEQLTTLAKDHPNNQEMQLALAKAAVNWLSGLSENPKEARKVFEQSTTLAKDHPNNQEMQLELAKAAVNWLSGLSENPADFKEARKVFEQLTTLAKDHSNNQEMQLELAKAAFNWLIDLLNNDSTAFVSEIKQTQLVLQNVLQGLVQQVDSFKPGFAQEVWNVCRSFEKIESLKEIVKALQRAIQAHFSS</sequence>
<gene>
    <name evidence="1" type="ORF">BSEPE_0516</name>
</gene>
<reference evidence="1 2" key="2">
    <citation type="journal article" date="2016" name="ISME J.">
        <title>Heterogeneous composition of key metabolic gene clusters in a vent mussel symbiont population.</title>
        <authorList>
            <person name="Ikuta T."/>
            <person name="Takaki Y."/>
            <person name="Nagai Y."/>
            <person name="Shimamura S."/>
            <person name="Tsuda M."/>
            <person name="Kawagucci S."/>
            <person name="Aoki Y."/>
            <person name="Inoue K."/>
            <person name="Teruya M."/>
            <person name="Satou K."/>
            <person name="Teruya K."/>
            <person name="Shimoji M."/>
            <person name="Tamotsu H."/>
            <person name="Hirano T."/>
            <person name="Maruyama T."/>
            <person name="Yoshida T."/>
        </authorList>
    </citation>
    <scope>NUCLEOTIDE SEQUENCE [LARGE SCALE GENOMIC DNA]</scope>
    <source>
        <strain evidence="1 2">Myojin Knoll</strain>
    </source>
</reference>
<name>A0A0P0URQ1_9GAMM</name>
<dbReference type="KEGG" id="ebh:BSEPE_0516"/>
<evidence type="ECO:0000313" key="1">
    <source>
        <dbReference type="EMBL" id="BAS67525.1"/>
    </source>
</evidence>
<dbReference type="RefSeq" id="WP_066043727.1">
    <property type="nucleotide sequence ID" value="NZ_AP013042.1"/>
</dbReference>
<proteinExistence type="predicted"/>
<protein>
    <submittedName>
        <fullName evidence="1">Uncharacterized protein</fullName>
    </submittedName>
</protein>
<dbReference type="InterPro" id="IPR011990">
    <property type="entry name" value="TPR-like_helical_dom_sf"/>
</dbReference>
<dbReference type="Proteomes" id="UP000067399">
    <property type="component" value="Chromosome"/>
</dbReference>
<dbReference type="STRING" id="1303921.BSEPE_0516"/>
<reference evidence="1 2" key="1">
    <citation type="journal article" date="2000" name="Mar. Ecol. Prog. Ser.">
        <title>Phylogenetic characterization of endosymbionts in three hydrothermal vent mussels: influence on host distributions.</title>
        <authorList>
            <person name="Fujiwara Y."/>
            <person name="Takai K."/>
            <person name="Uematsu K."/>
            <person name="Tsuchida S."/>
            <person name="Hunt J.C."/>
            <person name="Hashimoto J."/>
        </authorList>
    </citation>
    <scope>NUCLEOTIDE SEQUENCE [LARGE SCALE GENOMIC DNA]</scope>
    <source>
        <strain evidence="1 2">Myojin Knoll</strain>
    </source>
</reference>
<organism evidence="1 2">
    <name type="scientific">endosymbiont of Bathymodiolus septemdierum str. Myojin knoll</name>
    <dbReference type="NCBI Taxonomy" id="1303921"/>
    <lineage>
        <taxon>Bacteria</taxon>
        <taxon>Pseudomonadati</taxon>
        <taxon>Pseudomonadota</taxon>
        <taxon>Gammaproteobacteria</taxon>
        <taxon>sulfur-oxidizing symbionts</taxon>
    </lineage>
</organism>